<dbReference type="EMBL" id="OB662418">
    <property type="protein sequence ID" value="CAD7230028.1"/>
    <property type="molecule type" value="Genomic_DNA"/>
</dbReference>
<evidence type="ECO:0000256" key="3">
    <source>
        <dbReference type="ARBA" id="ARBA00009407"/>
    </source>
</evidence>
<evidence type="ECO:0000256" key="5">
    <source>
        <dbReference type="ARBA" id="ARBA00024408"/>
    </source>
</evidence>
<dbReference type="Pfam" id="PF05422">
    <property type="entry name" value="SIN1"/>
    <property type="match status" value="1"/>
</dbReference>
<dbReference type="GO" id="GO:0006888">
    <property type="term" value="P:endoplasmic reticulum to Golgi vesicle-mediated transport"/>
    <property type="evidence" value="ECO:0007669"/>
    <property type="project" value="InterPro"/>
</dbReference>
<feature type="domain" description="CRIM" evidence="7">
    <location>
        <begin position="211"/>
        <end position="344"/>
    </location>
</feature>
<dbReference type="InterPro" id="IPR011993">
    <property type="entry name" value="PH-like_dom_sf"/>
</dbReference>
<dbReference type="Pfam" id="PF04628">
    <property type="entry name" value="Sedlin_N"/>
    <property type="match status" value="1"/>
</dbReference>
<keyword evidence="4" id="KW-0813">Transport</keyword>
<evidence type="ECO:0000259" key="7">
    <source>
        <dbReference type="Pfam" id="PF16978"/>
    </source>
</evidence>
<dbReference type="PANTHER" id="PTHR13335">
    <property type="entry name" value="TARGET OF RAPAMYCIN COMPLEX 2 SUBUNIT MAPKAP1"/>
    <property type="match status" value="1"/>
</dbReference>
<dbReference type="GO" id="GO:0038203">
    <property type="term" value="P:TORC2 signaling"/>
    <property type="evidence" value="ECO:0007669"/>
    <property type="project" value="TreeGrafter"/>
</dbReference>
<comment type="similarity">
    <text evidence="3">Belongs to the SIN1 family.</text>
</comment>
<protein>
    <recommendedName>
        <fullName evidence="5">Trafficking protein particle complex subunit 2-like protein</fullName>
    </recommendedName>
</protein>
<comment type="similarity">
    <text evidence="2">Belongs to the TRAPP small subunits family. Sedlin subfamily.</text>
</comment>
<dbReference type="CDD" id="cd14854">
    <property type="entry name" value="TRAPPC2L"/>
    <property type="match status" value="1"/>
</dbReference>
<dbReference type="InterPro" id="IPR032679">
    <property type="entry name" value="Sin1_N"/>
</dbReference>
<accession>A0A7R8WE92</accession>
<evidence type="ECO:0000256" key="2">
    <source>
        <dbReference type="ARBA" id="ARBA00006626"/>
    </source>
</evidence>
<dbReference type="GO" id="GO:0048471">
    <property type="term" value="C:perinuclear region of cytoplasm"/>
    <property type="evidence" value="ECO:0007669"/>
    <property type="project" value="UniProtKB-SubCell"/>
</dbReference>
<dbReference type="PANTHER" id="PTHR13335:SF1">
    <property type="entry name" value="TARGET OF RAPAMYCIN COMPLEX 2 SUBUNIT MAPKAP1"/>
    <property type="match status" value="1"/>
</dbReference>
<reference evidence="8" key="1">
    <citation type="submission" date="2020-11" db="EMBL/GenBank/DDBJ databases">
        <authorList>
            <person name="Tran Van P."/>
        </authorList>
    </citation>
    <scope>NUCLEOTIDE SEQUENCE</scope>
</reference>
<keyword evidence="4" id="KW-0931">ER-Golgi transport</keyword>
<dbReference type="GO" id="GO:0031932">
    <property type="term" value="C:TORC2 complex"/>
    <property type="evidence" value="ECO:0007669"/>
    <property type="project" value="InterPro"/>
</dbReference>
<evidence type="ECO:0000313" key="8">
    <source>
        <dbReference type="EMBL" id="CAD7230028.1"/>
    </source>
</evidence>
<dbReference type="GO" id="GO:0005886">
    <property type="term" value="C:plasma membrane"/>
    <property type="evidence" value="ECO:0007669"/>
    <property type="project" value="TreeGrafter"/>
</dbReference>
<feature type="domain" description="Sin1 N-terminal" evidence="6">
    <location>
        <begin position="137"/>
        <end position="203"/>
    </location>
</feature>
<dbReference type="SUPFAM" id="SSF64356">
    <property type="entry name" value="SNARE-like"/>
    <property type="match status" value="1"/>
</dbReference>
<gene>
    <name evidence="8" type="ORF">CTOB1V02_LOCUS7892</name>
</gene>
<feature type="non-terminal residue" evidence="8">
    <location>
        <position position="518"/>
    </location>
</feature>
<sequence>MAVCIAVVGKDNIPLCISCVDPTLELVLQSTVHSSLDVIDEKVSTLAKTSGDIRDLYIGVLLPADDHRTYGYVTNTKVKFLIVVDAPDGVIRENSIRDMFRRLHAAYIKAIYNPFYVPGTSITSRYKPVGILDGDYADHTKSPDLKPEGGYRGRSDTAQRLEKLNLQWLEEQKIKTIVWKDPDPNAEPASEELLDEMFAKKQVVCKPQVNKSPFSDLMEAMPVTPYNPFAMYSRYDASAAGPPTSYHKPLRVFMTMAENVEVDILVAEHAKVSDAVGLACWAYTKQGRCPKLNVHDVNGYDLHIAEEDGEVDWELMPLDKTAKMSKYGFRYLALAERPAQKEEKEKGMEVHYSLDYARPVPYPITKLTTVEDLLKHIADSESVERVEPTEYIVFGPDSATPLAGDLLLHTMPVREILVVPIDETMDETAGVTANTYPKITVERARAVENFRVNYVHPSRLKSDCGLTLTWDMLMVHPGPRVGRFHYPKPPKNMTLHMDSIVDCLLLSQRKDRAVVRLT</sequence>
<proteinExistence type="inferred from homology"/>
<dbReference type="InterPro" id="IPR031567">
    <property type="entry name" value="CRIM_dom"/>
</dbReference>
<organism evidence="8">
    <name type="scientific">Cyprideis torosa</name>
    <dbReference type="NCBI Taxonomy" id="163714"/>
    <lineage>
        <taxon>Eukaryota</taxon>
        <taxon>Metazoa</taxon>
        <taxon>Ecdysozoa</taxon>
        <taxon>Arthropoda</taxon>
        <taxon>Crustacea</taxon>
        <taxon>Oligostraca</taxon>
        <taxon>Ostracoda</taxon>
        <taxon>Podocopa</taxon>
        <taxon>Podocopida</taxon>
        <taxon>Cytherocopina</taxon>
        <taxon>Cytheroidea</taxon>
        <taxon>Cytherideidae</taxon>
        <taxon>Cyprideis</taxon>
    </lineage>
</organism>
<dbReference type="InterPro" id="IPR006722">
    <property type="entry name" value="Sedlin"/>
</dbReference>
<dbReference type="InterPro" id="IPR011012">
    <property type="entry name" value="Longin-like_dom_sf"/>
</dbReference>
<evidence type="ECO:0000256" key="1">
    <source>
        <dbReference type="ARBA" id="ARBA00004556"/>
    </source>
</evidence>
<comment type="subcellular location">
    <subcellularLocation>
        <location evidence="1">Cytoplasm</location>
        <location evidence="1">Perinuclear region</location>
    </subcellularLocation>
</comment>
<dbReference type="GO" id="GO:0005546">
    <property type="term" value="F:phosphatidylinositol-4,5-bisphosphate binding"/>
    <property type="evidence" value="ECO:0007669"/>
    <property type="project" value="TreeGrafter"/>
</dbReference>
<name>A0A7R8WE92_9CRUS</name>
<evidence type="ECO:0000259" key="6">
    <source>
        <dbReference type="Pfam" id="PF05422"/>
    </source>
</evidence>
<dbReference type="InterPro" id="IPR008828">
    <property type="entry name" value="Sin1/Avo1"/>
</dbReference>
<dbReference type="InterPro" id="IPR044760">
    <property type="entry name" value="TRAPPC2L"/>
</dbReference>
<dbReference type="Gene3D" id="3.30.450.70">
    <property type="match status" value="1"/>
</dbReference>
<dbReference type="AlphaFoldDB" id="A0A7R8WE92"/>
<dbReference type="Pfam" id="PF16978">
    <property type="entry name" value="CRIM"/>
    <property type="match status" value="1"/>
</dbReference>
<evidence type="ECO:0000256" key="4">
    <source>
        <dbReference type="ARBA" id="ARBA00022892"/>
    </source>
</evidence>
<dbReference type="OrthoDB" id="10258445at2759"/>
<dbReference type="Gene3D" id="2.30.29.30">
    <property type="entry name" value="Pleckstrin-homology domain (PH domain)/Phosphotyrosine-binding domain (PTB)"/>
    <property type="match status" value="1"/>
</dbReference>